<evidence type="ECO:0000313" key="3">
    <source>
        <dbReference type="EMBL" id="KAA0198762.1"/>
    </source>
</evidence>
<feature type="compositionally biased region" description="Low complexity" evidence="1">
    <location>
        <begin position="295"/>
        <end position="309"/>
    </location>
</feature>
<dbReference type="SUPFAM" id="SSF48371">
    <property type="entry name" value="ARM repeat"/>
    <property type="match status" value="1"/>
</dbReference>
<name>A0A8E0S5U2_9TREM</name>
<dbReference type="PROSITE" id="PS51363">
    <property type="entry name" value="W2"/>
    <property type="match status" value="1"/>
</dbReference>
<evidence type="ECO:0000313" key="4">
    <source>
        <dbReference type="Proteomes" id="UP000728185"/>
    </source>
</evidence>
<dbReference type="Proteomes" id="UP000728185">
    <property type="component" value="Unassembled WGS sequence"/>
</dbReference>
<feature type="domain" description="W2" evidence="2">
    <location>
        <begin position="782"/>
        <end position="951"/>
    </location>
</feature>
<dbReference type="EMBL" id="LUCM01001514">
    <property type="protein sequence ID" value="KAA0198762.1"/>
    <property type="molecule type" value="Genomic_DNA"/>
</dbReference>
<feature type="region of interest" description="Disordered" evidence="1">
    <location>
        <begin position="482"/>
        <end position="573"/>
    </location>
</feature>
<evidence type="ECO:0000259" key="2">
    <source>
        <dbReference type="PROSITE" id="PS51363"/>
    </source>
</evidence>
<keyword evidence="4" id="KW-1185">Reference proteome</keyword>
<accession>A0A8E0S5U2</accession>
<feature type="compositionally biased region" description="Low complexity" evidence="1">
    <location>
        <begin position="355"/>
        <end position="369"/>
    </location>
</feature>
<sequence>MNSPPSTKHIQNGSNTSVVYSWRDIPWFRNVVRLRAGLQDNCDIVLFLGAPETTRKYLANFACKLVGLKHKRASVVLLDGCRPLLRHLRPLWVGNPKTSSLVCLTKRQVTVVDPYSLASKKLVCRSLISALQRLHEEEILSSAETSVRTESVIQQLSAVKKAVEQLVSLMDSGTLVAPTPAERSASSRDVPGSGYANHLAATANAAIASTAPFLSSLSTNNPKSTRLSSFSGGSADQGVADAKSWMELARMGEQLCRSGTGDLTLISPNIRARDSFTNGSLGRTKGGDSNKRFLGSKNGSNNHNGNNNNNYSLTDGIKIFTNDSSWNTIHDRVDDSDSVWARGLPGPFARRHSSAKTASTGGSGSTIASNLPPRMLRKMASQAAGTANSNGFSDGSSLVANSSSDRSALEDRRPDSAWSDSIRPDGPSRSTQDDITQNVTPDIFQPAYLQSESSVYTNPPTSMQIPRTSASFWEPTTRLAPAMVPTTQRNSTPSLRPDTQLSYGTNPPRRNVISSQAAVDGPIHLRQSGSPSHRNNQGMMNPLSVSNDISDTHSDSRALHGSRPGNASDEQKKLTKKLVGATFPFATLESWELANALKVCSSLLGCDEAETKPLKSSKNSMRRSLTLIWAHLLSKSLPQNSIAFSKSKFAAISASLMWCGDLLLSDIAEPLHGGKYHPLFLLVLQQLRLMVDELPEHARQSASVSRECSTTLGVQCVSLSTMEERRAVFVRWFREGKIRMNQMMPEGSQLNEKLLEILEERNLAFLVPSLNLSHRLTMLLKSEDPSDVQQDRDQFVAQAFLQCIKQHTTQDDRQSPEFIHTLLPAVYAHVYQVGLAECSSTASATELLTRERMAWKTLLSTGLQDSLRGSPERQLDALHALQLFWMSQGMPKGFLLRCFMNLYDCELVDENSFFAWKEEINPDYPAKGQALFEVNRWLNWLATAEEEEEDETEAKLTSHTDKENSVHSPDLSLVGGPTGLAPTHSPELCSEIPPDEPSCTDVNVIPASLCGPKSGANDGVNNGANDTLTVLVMQQ</sequence>
<dbReference type="Pfam" id="PF02020">
    <property type="entry name" value="W2"/>
    <property type="match status" value="1"/>
</dbReference>
<protein>
    <submittedName>
        <fullName evidence="3">Translation initiation factor 4G</fullName>
    </submittedName>
</protein>
<dbReference type="GO" id="GO:0003743">
    <property type="term" value="F:translation initiation factor activity"/>
    <property type="evidence" value="ECO:0007669"/>
    <property type="project" value="UniProtKB-KW"/>
</dbReference>
<feature type="compositionally biased region" description="Polar residues" evidence="1">
    <location>
        <begin position="428"/>
        <end position="437"/>
    </location>
</feature>
<proteinExistence type="predicted"/>
<dbReference type="CDD" id="cd11559">
    <property type="entry name" value="W2_eIF4G1_like"/>
    <property type="match status" value="1"/>
</dbReference>
<feature type="region of interest" description="Disordered" evidence="1">
    <location>
        <begin position="346"/>
        <end position="437"/>
    </location>
</feature>
<feature type="compositionally biased region" description="Polar residues" evidence="1">
    <location>
        <begin position="383"/>
        <end position="406"/>
    </location>
</feature>
<organism evidence="3 4">
    <name type="scientific">Fasciolopsis buskii</name>
    <dbReference type="NCBI Taxonomy" id="27845"/>
    <lineage>
        <taxon>Eukaryota</taxon>
        <taxon>Metazoa</taxon>
        <taxon>Spiralia</taxon>
        <taxon>Lophotrochozoa</taxon>
        <taxon>Platyhelminthes</taxon>
        <taxon>Trematoda</taxon>
        <taxon>Digenea</taxon>
        <taxon>Plagiorchiida</taxon>
        <taxon>Echinostomata</taxon>
        <taxon>Echinostomatoidea</taxon>
        <taxon>Fasciolidae</taxon>
        <taxon>Fasciolopsis</taxon>
    </lineage>
</organism>
<keyword evidence="3" id="KW-0648">Protein biosynthesis</keyword>
<keyword evidence="3" id="KW-0396">Initiation factor</keyword>
<dbReference type="InterPro" id="IPR016024">
    <property type="entry name" value="ARM-type_fold"/>
</dbReference>
<dbReference type="Gene3D" id="1.25.40.180">
    <property type="match status" value="2"/>
</dbReference>
<reference evidence="3" key="1">
    <citation type="submission" date="2019-05" db="EMBL/GenBank/DDBJ databases">
        <title>Annotation for the trematode Fasciolopsis buski.</title>
        <authorList>
            <person name="Choi Y.-J."/>
        </authorList>
    </citation>
    <scope>NUCLEOTIDE SEQUENCE</scope>
    <source>
        <strain evidence="3">HT</strain>
        <tissue evidence="3">Whole worm</tissue>
    </source>
</reference>
<feature type="region of interest" description="Disordered" evidence="1">
    <location>
        <begin position="945"/>
        <end position="995"/>
    </location>
</feature>
<comment type="caution">
    <text evidence="3">The sequence shown here is derived from an EMBL/GenBank/DDBJ whole genome shotgun (WGS) entry which is preliminary data.</text>
</comment>
<dbReference type="OrthoDB" id="514777at2759"/>
<feature type="compositionally biased region" description="Polar residues" evidence="1">
    <location>
        <begin position="485"/>
        <end position="505"/>
    </location>
</feature>
<dbReference type="AlphaFoldDB" id="A0A8E0S5U2"/>
<feature type="compositionally biased region" description="Polar residues" evidence="1">
    <location>
        <begin position="527"/>
        <end position="549"/>
    </location>
</feature>
<dbReference type="SMART" id="SM00515">
    <property type="entry name" value="eIF5C"/>
    <property type="match status" value="1"/>
</dbReference>
<dbReference type="InterPro" id="IPR003307">
    <property type="entry name" value="W2_domain"/>
</dbReference>
<feature type="region of interest" description="Disordered" evidence="1">
    <location>
        <begin position="276"/>
        <end position="309"/>
    </location>
</feature>
<gene>
    <name evidence="3" type="ORF">FBUS_00483</name>
</gene>
<feature type="compositionally biased region" description="Basic and acidic residues" evidence="1">
    <location>
        <begin position="953"/>
        <end position="965"/>
    </location>
</feature>
<evidence type="ECO:0000256" key="1">
    <source>
        <dbReference type="SAM" id="MobiDB-lite"/>
    </source>
</evidence>